<organism evidence="1 2">
    <name type="scientific">Saccharopolyspora erythraea</name>
    <name type="common">Streptomyces erythraeus</name>
    <dbReference type="NCBI Taxonomy" id="1836"/>
    <lineage>
        <taxon>Bacteria</taxon>
        <taxon>Bacillati</taxon>
        <taxon>Actinomycetota</taxon>
        <taxon>Actinomycetes</taxon>
        <taxon>Pseudonocardiales</taxon>
        <taxon>Pseudonocardiaceae</taxon>
        <taxon>Saccharopolyspora</taxon>
    </lineage>
</organism>
<evidence type="ECO:0000313" key="2">
    <source>
        <dbReference type="Proteomes" id="UP001500729"/>
    </source>
</evidence>
<dbReference type="EMBL" id="BAAAGS010000014">
    <property type="protein sequence ID" value="GAA0525953.1"/>
    <property type="molecule type" value="Genomic_DNA"/>
</dbReference>
<dbReference type="RefSeq" id="WP_021341696.1">
    <property type="nucleotide sequence ID" value="NZ_BAAAGS010000014.1"/>
</dbReference>
<protein>
    <submittedName>
        <fullName evidence="1">Uncharacterized protein</fullName>
    </submittedName>
</protein>
<evidence type="ECO:0000313" key="1">
    <source>
        <dbReference type="EMBL" id="GAA0525953.1"/>
    </source>
</evidence>
<keyword evidence="2" id="KW-1185">Reference proteome</keyword>
<accession>A0ABN1CVA2</accession>
<sequence length="120" mass="12858">MVELFPSGGFAAVGRYSRRVWLRDGVDRRYMGVVSWVSAPDEFNLLGAMPLRDGVTNTTSGCAGFRGYNDIAVGTSVTVYDQKGSLVASGQLTHSSVRDDGACVFAFTPAVPGDHAFYQV</sequence>
<comment type="caution">
    <text evidence="1">The sequence shown here is derived from an EMBL/GenBank/DDBJ whole genome shotgun (WGS) entry which is preliminary data.</text>
</comment>
<name>A0ABN1CVA2_SACER</name>
<reference evidence="1 2" key="1">
    <citation type="journal article" date="2019" name="Int. J. Syst. Evol. Microbiol.">
        <title>The Global Catalogue of Microorganisms (GCM) 10K type strain sequencing project: providing services to taxonomists for standard genome sequencing and annotation.</title>
        <authorList>
            <consortium name="The Broad Institute Genomics Platform"/>
            <consortium name="The Broad Institute Genome Sequencing Center for Infectious Disease"/>
            <person name="Wu L."/>
            <person name="Ma J."/>
        </authorList>
    </citation>
    <scope>NUCLEOTIDE SEQUENCE [LARGE SCALE GENOMIC DNA]</scope>
    <source>
        <strain evidence="1 2">JCM 10303</strain>
    </source>
</reference>
<dbReference type="Proteomes" id="UP001500729">
    <property type="component" value="Unassembled WGS sequence"/>
</dbReference>
<proteinExistence type="predicted"/>
<gene>
    <name evidence="1" type="ORF">GCM10009533_26670</name>
</gene>